<dbReference type="InterPro" id="IPR050362">
    <property type="entry name" value="Cation-dep_OMT"/>
</dbReference>
<reference evidence="4 7" key="2">
    <citation type="submission" date="2022-05" db="EMBL/GenBank/DDBJ databases">
        <title>Genome Sequencing of Bee-Associated Microbes.</title>
        <authorList>
            <person name="Dunlap C."/>
        </authorList>
    </citation>
    <scope>NUCLEOTIDE SEQUENCE [LARGE SCALE GENOMIC DNA]</scope>
    <source>
        <strain evidence="4 7">NRRL B-23120</strain>
    </source>
</reference>
<dbReference type="EMBL" id="JAMDMJ010000033">
    <property type="protein sequence ID" value="MCY9598607.1"/>
    <property type="molecule type" value="Genomic_DNA"/>
</dbReference>
<dbReference type="CDD" id="cd02440">
    <property type="entry name" value="AdoMet_MTases"/>
    <property type="match status" value="1"/>
</dbReference>
<name>A0A410WWA6_9BACL</name>
<dbReference type="SUPFAM" id="SSF53335">
    <property type="entry name" value="S-adenosyl-L-methionine-dependent methyltransferases"/>
    <property type="match status" value="1"/>
</dbReference>
<dbReference type="KEGG" id="pchi:PC41400_14200"/>
<evidence type="ECO:0000256" key="1">
    <source>
        <dbReference type="ARBA" id="ARBA00022603"/>
    </source>
</evidence>
<gene>
    <name evidence="4" type="ORF">M5X16_22910</name>
    <name evidence="5" type="ORF">PC41400_14200</name>
</gene>
<dbReference type="AlphaFoldDB" id="A0A410WWA6"/>
<dbReference type="Pfam" id="PF01596">
    <property type="entry name" value="Methyltransf_3"/>
    <property type="match status" value="1"/>
</dbReference>
<dbReference type="Gene3D" id="3.40.50.150">
    <property type="entry name" value="Vaccinia Virus protein VP39"/>
    <property type="match status" value="1"/>
</dbReference>
<reference evidence="5 6" key="1">
    <citation type="submission" date="2018-01" db="EMBL/GenBank/DDBJ databases">
        <title>The whole genome sequencing and assembly of Paenibacillus chitinolyticus KCCM 41400 strain.</title>
        <authorList>
            <person name="Kim J.-Y."/>
            <person name="Park M.-K."/>
            <person name="Lee Y.-J."/>
            <person name="Yi H."/>
            <person name="Bahn Y.-S."/>
            <person name="Kim J.F."/>
            <person name="Lee D.-W."/>
        </authorList>
    </citation>
    <scope>NUCLEOTIDE SEQUENCE [LARGE SCALE GENOMIC DNA]</scope>
    <source>
        <strain evidence="5 6">KCCM 41400</strain>
    </source>
</reference>
<evidence type="ECO:0000256" key="3">
    <source>
        <dbReference type="ARBA" id="ARBA00022691"/>
    </source>
</evidence>
<sequence>MTLSNESPEVRNTPAQAEADLSGKWSHVDACLNEWLVPADPVMTEVLANNASASLPPIDVAPNQGKLLHLLAKIQGARSILEIGTLGGYSTIWLARALPADGKIVTLEYDPHHAETARQNLSRAGVSHLAELRIGEALVSLEQLYAEGAGPFDLIFIDADKPNNPDYFKWALKLSRPGSLIIGDNVIRDGEVANPHSDDPRVQGVRTFLELIAAEPRVTATALQTVGSKGYDGFVLALVTA</sequence>
<dbReference type="PANTHER" id="PTHR10509">
    <property type="entry name" value="O-METHYLTRANSFERASE-RELATED"/>
    <property type="match status" value="1"/>
</dbReference>
<keyword evidence="7" id="KW-1185">Reference proteome</keyword>
<dbReference type="GO" id="GO:0032259">
    <property type="term" value="P:methylation"/>
    <property type="evidence" value="ECO:0007669"/>
    <property type="project" value="UniProtKB-KW"/>
</dbReference>
<keyword evidence="2 5" id="KW-0808">Transferase</keyword>
<evidence type="ECO:0000313" key="7">
    <source>
        <dbReference type="Proteomes" id="UP001527202"/>
    </source>
</evidence>
<dbReference type="InterPro" id="IPR029063">
    <property type="entry name" value="SAM-dependent_MTases_sf"/>
</dbReference>
<dbReference type="Proteomes" id="UP000288943">
    <property type="component" value="Chromosome"/>
</dbReference>
<keyword evidence="3" id="KW-0949">S-adenosyl-L-methionine</keyword>
<dbReference type="RefSeq" id="WP_042227786.1">
    <property type="nucleotide sequence ID" value="NZ_CP026520.1"/>
</dbReference>
<dbReference type="PANTHER" id="PTHR10509:SF14">
    <property type="entry name" value="CAFFEOYL-COA O-METHYLTRANSFERASE 3-RELATED"/>
    <property type="match status" value="1"/>
</dbReference>
<dbReference type="InterPro" id="IPR002935">
    <property type="entry name" value="SAM_O-MeTrfase"/>
</dbReference>
<evidence type="ECO:0000313" key="4">
    <source>
        <dbReference type="EMBL" id="MCY9598607.1"/>
    </source>
</evidence>
<keyword evidence="1 5" id="KW-0489">Methyltransferase</keyword>
<dbReference type="Proteomes" id="UP001527202">
    <property type="component" value="Unassembled WGS sequence"/>
</dbReference>
<evidence type="ECO:0000256" key="2">
    <source>
        <dbReference type="ARBA" id="ARBA00022679"/>
    </source>
</evidence>
<organism evidence="5 6">
    <name type="scientific">Paenibacillus chitinolyticus</name>
    <dbReference type="NCBI Taxonomy" id="79263"/>
    <lineage>
        <taxon>Bacteria</taxon>
        <taxon>Bacillati</taxon>
        <taxon>Bacillota</taxon>
        <taxon>Bacilli</taxon>
        <taxon>Bacillales</taxon>
        <taxon>Paenibacillaceae</taxon>
        <taxon>Paenibacillus</taxon>
    </lineage>
</organism>
<accession>A0A410WWA6</accession>
<dbReference type="GO" id="GO:0008757">
    <property type="term" value="F:S-adenosylmethionine-dependent methyltransferase activity"/>
    <property type="evidence" value="ECO:0007669"/>
    <property type="project" value="TreeGrafter"/>
</dbReference>
<dbReference type="EMBL" id="CP026520">
    <property type="protein sequence ID" value="QAV18766.1"/>
    <property type="molecule type" value="Genomic_DNA"/>
</dbReference>
<evidence type="ECO:0000313" key="6">
    <source>
        <dbReference type="Proteomes" id="UP000288943"/>
    </source>
</evidence>
<dbReference type="OrthoDB" id="9799672at2"/>
<protein>
    <submittedName>
        <fullName evidence="5">O-methyltransferase</fullName>
    </submittedName>
</protein>
<dbReference type="GeneID" id="95375964"/>
<evidence type="ECO:0000313" key="5">
    <source>
        <dbReference type="EMBL" id="QAV18766.1"/>
    </source>
</evidence>
<dbReference type="GO" id="GO:0008171">
    <property type="term" value="F:O-methyltransferase activity"/>
    <property type="evidence" value="ECO:0007669"/>
    <property type="project" value="InterPro"/>
</dbReference>
<proteinExistence type="predicted"/>
<dbReference type="PROSITE" id="PS51682">
    <property type="entry name" value="SAM_OMT_I"/>
    <property type="match status" value="1"/>
</dbReference>